<dbReference type="KEGG" id="nfl:COO91_07751"/>
<protein>
    <submittedName>
        <fullName evidence="2">Large exoprotein involved in heme utilization or adhesion</fullName>
    </submittedName>
</protein>
<dbReference type="Gene3D" id="2.160.20.10">
    <property type="entry name" value="Single-stranded right-handed beta-helix, Pectin lyase-like"/>
    <property type="match status" value="1"/>
</dbReference>
<accession>A0A2K8T3W3</accession>
<dbReference type="InterPro" id="IPR008638">
    <property type="entry name" value="FhaB/CdiA-like_TPS"/>
</dbReference>
<keyword evidence="3" id="KW-1185">Reference proteome</keyword>
<feature type="domain" description="Filamentous haemagglutinin FhaB/tRNA nuclease CdiA-like TPS" evidence="1">
    <location>
        <begin position="32"/>
        <end position="120"/>
    </location>
</feature>
<dbReference type="AlphaFoldDB" id="A0A2K8T3W3"/>
<proteinExistence type="predicted"/>
<evidence type="ECO:0000259" key="1">
    <source>
        <dbReference type="Pfam" id="PF05860"/>
    </source>
</evidence>
<sequence length="153" mass="16108">MSGLGFTHWGALAAIAFGVSFCTIDYADYANAQITPDGTLPNNTSVTREGGTFNITGGTQAGGNLFHSFGEFSVNTGGTAFFDNGTGIQNIISRVTGGSVSNIDGIIRTLGTANLFLINPMTSLAMLLQAMVGIVNLNRFCIYIMPSRLAYHL</sequence>
<name>A0A2K8T3W3_9NOSO</name>
<organism evidence="2 3">
    <name type="scientific">Nostoc flagelliforme CCNUN1</name>
    <dbReference type="NCBI Taxonomy" id="2038116"/>
    <lineage>
        <taxon>Bacteria</taxon>
        <taxon>Bacillati</taxon>
        <taxon>Cyanobacteriota</taxon>
        <taxon>Cyanophyceae</taxon>
        <taxon>Nostocales</taxon>
        <taxon>Nostocaceae</taxon>
        <taxon>Nostoc</taxon>
    </lineage>
</organism>
<dbReference type="InterPro" id="IPR012334">
    <property type="entry name" value="Pectin_lyas_fold"/>
</dbReference>
<evidence type="ECO:0000313" key="3">
    <source>
        <dbReference type="Proteomes" id="UP000232003"/>
    </source>
</evidence>
<dbReference type="OrthoDB" id="518142at2"/>
<dbReference type="SUPFAM" id="SSF51126">
    <property type="entry name" value="Pectin lyase-like"/>
    <property type="match status" value="1"/>
</dbReference>
<evidence type="ECO:0000313" key="2">
    <source>
        <dbReference type="EMBL" id="AUB41695.1"/>
    </source>
</evidence>
<dbReference type="NCBIfam" id="TIGR01901">
    <property type="entry name" value="adhes_NPXG"/>
    <property type="match status" value="1"/>
</dbReference>
<gene>
    <name evidence="2" type="ORF">COO91_07751</name>
</gene>
<dbReference type="Pfam" id="PF05860">
    <property type="entry name" value="TPS"/>
    <property type="match status" value="1"/>
</dbReference>
<dbReference type="RefSeq" id="WP_100902023.1">
    <property type="nucleotide sequence ID" value="NZ_CAWNNC010000001.1"/>
</dbReference>
<dbReference type="EMBL" id="CP024785">
    <property type="protein sequence ID" value="AUB41695.1"/>
    <property type="molecule type" value="Genomic_DNA"/>
</dbReference>
<dbReference type="InterPro" id="IPR011050">
    <property type="entry name" value="Pectin_lyase_fold/virulence"/>
</dbReference>
<dbReference type="Proteomes" id="UP000232003">
    <property type="component" value="Chromosome"/>
</dbReference>
<reference evidence="2 3" key="1">
    <citation type="submission" date="2017-11" db="EMBL/GenBank/DDBJ databases">
        <title>Complete genome of a free-living desiccation-tolerant cyanobacterium and its photosynthetic adaptation to extreme terrestrial habitat.</title>
        <authorList>
            <person name="Shang J."/>
        </authorList>
    </citation>
    <scope>NUCLEOTIDE SEQUENCE [LARGE SCALE GENOMIC DNA]</scope>
    <source>
        <strain evidence="2 3">CCNUN1</strain>
    </source>
</reference>